<accession>A0ACD0NTB9</accession>
<evidence type="ECO:0000313" key="1">
    <source>
        <dbReference type="EMBL" id="PWN49041.1"/>
    </source>
</evidence>
<proteinExistence type="predicted"/>
<keyword evidence="2" id="KW-1185">Reference proteome</keyword>
<evidence type="ECO:0000313" key="2">
    <source>
        <dbReference type="Proteomes" id="UP000245626"/>
    </source>
</evidence>
<sequence>MGAATSKQSEPTTTRPQSDPYDKQANHLQFGRSLLNHLDKKSLAAATSGGENGGAENVAQIDAGVQEKIRSELERLRKEEEDVRRQIQEALERENAEIESSQPGGKNKNSNILKAELDQVRARIERHKSVKDLSSLHPGLDKAREAVVKCYRERPDRSLDCWKETQAFKEAVASAEKAFIASCS</sequence>
<protein>
    <submittedName>
        <fullName evidence="1">Uncharacterized protein</fullName>
    </submittedName>
</protein>
<name>A0ACD0NTB9_9BASI</name>
<dbReference type="Proteomes" id="UP000245626">
    <property type="component" value="Unassembled WGS sequence"/>
</dbReference>
<organism evidence="1 2">
    <name type="scientific">Violaceomyces palustris</name>
    <dbReference type="NCBI Taxonomy" id="1673888"/>
    <lineage>
        <taxon>Eukaryota</taxon>
        <taxon>Fungi</taxon>
        <taxon>Dikarya</taxon>
        <taxon>Basidiomycota</taxon>
        <taxon>Ustilaginomycotina</taxon>
        <taxon>Ustilaginomycetes</taxon>
        <taxon>Violaceomycetales</taxon>
        <taxon>Violaceomycetaceae</taxon>
        <taxon>Violaceomyces</taxon>
    </lineage>
</organism>
<gene>
    <name evidence="1" type="ORF">IE53DRAFT_388761</name>
</gene>
<reference evidence="1 2" key="1">
    <citation type="journal article" date="2018" name="Mol. Biol. Evol.">
        <title>Broad Genomic Sampling Reveals a Smut Pathogenic Ancestry of the Fungal Clade Ustilaginomycotina.</title>
        <authorList>
            <person name="Kijpornyongpan T."/>
            <person name="Mondo S.J."/>
            <person name="Barry K."/>
            <person name="Sandor L."/>
            <person name="Lee J."/>
            <person name="Lipzen A."/>
            <person name="Pangilinan J."/>
            <person name="LaButti K."/>
            <person name="Hainaut M."/>
            <person name="Henrissat B."/>
            <person name="Grigoriev I.V."/>
            <person name="Spatafora J.W."/>
            <person name="Aime M.C."/>
        </authorList>
    </citation>
    <scope>NUCLEOTIDE SEQUENCE [LARGE SCALE GENOMIC DNA]</scope>
    <source>
        <strain evidence="1 2">SA 807</strain>
    </source>
</reference>
<dbReference type="EMBL" id="KZ820106">
    <property type="protein sequence ID" value="PWN49041.1"/>
    <property type="molecule type" value="Genomic_DNA"/>
</dbReference>